<evidence type="ECO:0000256" key="5">
    <source>
        <dbReference type="ARBA" id="ARBA00022692"/>
    </source>
</evidence>
<keyword evidence="4" id="KW-0808">Transferase</keyword>
<evidence type="ECO:0000256" key="2">
    <source>
        <dbReference type="ARBA" id="ARBA00022475"/>
    </source>
</evidence>
<comment type="similarity">
    <text evidence="1">Belongs to the glycosyltransferase 2 family.</text>
</comment>
<evidence type="ECO:0000259" key="9">
    <source>
        <dbReference type="Pfam" id="PF00535"/>
    </source>
</evidence>
<organism evidence="10 11">
    <name type="scientific">Cellulomonas avistercoris</name>
    <dbReference type="NCBI Taxonomy" id="2762242"/>
    <lineage>
        <taxon>Bacteria</taxon>
        <taxon>Bacillati</taxon>
        <taxon>Actinomycetota</taxon>
        <taxon>Actinomycetes</taxon>
        <taxon>Micrococcales</taxon>
        <taxon>Cellulomonadaceae</taxon>
        <taxon>Cellulomonas</taxon>
    </lineage>
</organism>
<keyword evidence="7" id="KW-1133">Transmembrane helix</keyword>
<evidence type="ECO:0000313" key="11">
    <source>
        <dbReference type="Proteomes" id="UP000604241"/>
    </source>
</evidence>
<dbReference type="CDD" id="cd04179">
    <property type="entry name" value="DPM_DPG-synthase_like"/>
    <property type="match status" value="1"/>
</dbReference>
<evidence type="ECO:0000313" key="10">
    <source>
        <dbReference type="EMBL" id="MBD7919119.1"/>
    </source>
</evidence>
<keyword evidence="3" id="KW-0328">Glycosyltransferase</keyword>
<dbReference type="InterPro" id="IPR050256">
    <property type="entry name" value="Glycosyltransferase_2"/>
</dbReference>
<gene>
    <name evidence="10" type="ORF">H9657_12645</name>
</gene>
<keyword evidence="8" id="KW-0472">Membrane</keyword>
<keyword evidence="11" id="KW-1185">Reference proteome</keyword>
<sequence length="253" mass="28358">MTSTRGPGPVGRISVFFPMWNEEEYIERAVAAASVTCRELLASGDVLDYEIIVVDDASTDRTPELAAALAEEDEHVRVVRHPVNRKLGGSMRSGFEAAKGDVVLYTDADLPFEMRELVRALRVLQTYEVDIVSAYRLDRTGEGPRRAVYSFLYNGLVRAMFGTRVRDVNFAFKLVRREVLDHVALRSEGSFIDAELLVRAQKAGFEVLQIGVDYFPRTRGVSTLSSLGVIRTMLGEMWGLRRELRSLPARPTT</sequence>
<reference evidence="10 11" key="1">
    <citation type="submission" date="2020-08" db="EMBL/GenBank/DDBJ databases">
        <title>A Genomic Blueprint of the Chicken Gut Microbiome.</title>
        <authorList>
            <person name="Gilroy R."/>
            <person name="Ravi A."/>
            <person name="Getino M."/>
            <person name="Pursley I."/>
            <person name="Horton D.L."/>
            <person name="Alikhan N.-F."/>
            <person name="Baker D."/>
            <person name="Gharbi K."/>
            <person name="Hall N."/>
            <person name="Watson M."/>
            <person name="Adriaenssens E.M."/>
            <person name="Foster-Nyarko E."/>
            <person name="Jarju S."/>
            <person name="Secka A."/>
            <person name="Antonio M."/>
            <person name="Oren A."/>
            <person name="Chaudhuri R."/>
            <person name="La Ragione R.M."/>
            <person name="Hildebrand F."/>
            <person name="Pallen M.J."/>
        </authorList>
    </citation>
    <scope>NUCLEOTIDE SEQUENCE [LARGE SCALE GENOMIC DNA]</scope>
    <source>
        <strain evidence="10 11">Sa3CUA2</strain>
    </source>
</reference>
<name>A0ABR8QFM2_9CELL</name>
<dbReference type="Pfam" id="PF00535">
    <property type="entry name" value="Glycos_transf_2"/>
    <property type="match status" value="1"/>
</dbReference>
<proteinExistence type="inferred from homology"/>
<evidence type="ECO:0000256" key="3">
    <source>
        <dbReference type="ARBA" id="ARBA00022676"/>
    </source>
</evidence>
<dbReference type="SUPFAM" id="SSF53448">
    <property type="entry name" value="Nucleotide-diphospho-sugar transferases"/>
    <property type="match status" value="1"/>
</dbReference>
<evidence type="ECO:0000256" key="7">
    <source>
        <dbReference type="ARBA" id="ARBA00022989"/>
    </source>
</evidence>
<evidence type="ECO:0000256" key="6">
    <source>
        <dbReference type="ARBA" id="ARBA00022985"/>
    </source>
</evidence>
<keyword evidence="5" id="KW-0812">Transmembrane</keyword>
<dbReference type="PANTHER" id="PTHR48090">
    <property type="entry name" value="UNDECAPRENYL-PHOSPHATE 4-DEOXY-4-FORMAMIDO-L-ARABINOSE TRANSFERASE-RELATED"/>
    <property type="match status" value="1"/>
</dbReference>
<keyword evidence="6" id="KW-0448">Lipopolysaccharide biosynthesis</keyword>
<accession>A0ABR8QFM2</accession>
<dbReference type="InterPro" id="IPR001173">
    <property type="entry name" value="Glyco_trans_2-like"/>
</dbReference>
<keyword evidence="2" id="KW-1003">Cell membrane</keyword>
<evidence type="ECO:0000256" key="1">
    <source>
        <dbReference type="ARBA" id="ARBA00006739"/>
    </source>
</evidence>
<dbReference type="PANTHER" id="PTHR48090:SF3">
    <property type="entry name" value="UNDECAPRENYL-PHOSPHATE 4-DEOXY-4-FORMAMIDO-L-ARABINOSE TRANSFERASE"/>
    <property type="match status" value="1"/>
</dbReference>
<comment type="caution">
    <text evidence="10">The sequence shown here is derived from an EMBL/GenBank/DDBJ whole genome shotgun (WGS) entry which is preliminary data.</text>
</comment>
<feature type="domain" description="Glycosyltransferase 2-like" evidence="9">
    <location>
        <begin position="14"/>
        <end position="182"/>
    </location>
</feature>
<evidence type="ECO:0000256" key="4">
    <source>
        <dbReference type="ARBA" id="ARBA00022679"/>
    </source>
</evidence>
<dbReference type="EMBL" id="JACSQV010000010">
    <property type="protein sequence ID" value="MBD7919119.1"/>
    <property type="molecule type" value="Genomic_DNA"/>
</dbReference>
<evidence type="ECO:0000256" key="8">
    <source>
        <dbReference type="ARBA" id="ARBA00023136"/>
    </source>
</evidence>
<dbReference type="RefSeq" id="WP_191783769.1">
    <property type="nucleotide sequence ID" value="NZ_JACSQV010000010.1"/>
</dbReference>
<dbReference type="Gene3D" id="3.90.550.10">
    <property type="entry name" value="Spore Coat Polysaccharide Biosynthesis Protein SpsA, Chain A"/>
    <property type="match status" value="1"/>
</dbReference>
<dbReference type="InterPro" id="IPR029044">
    <property type="entry name" value="Nucleotide-diphossugar_trans"/>
</dbReference>
<protein>
    <submittedName>
        <fullName evidence="10">Glycosyltransferase family 2 protein</fullName>
    </submittedName>
</protein>
<dbReference type="Proteomes" id="UP000604241">
    <property type="component" value="Unassembled WGS sequence"/>
</dbReference>